<comment type="caution">
    <text evidence="2">The sequence shown here is derived from an EMBL/GenBank/DDBJ whole genome shotgun (WGS) entry which is preliminary data.</text>
</comment>
<evidence type="ECO:0000313" key="2">
    <source>
        <dbReference type="EMBL" id="MBE9376281.1"/>
    </source>
</evidence>
<feature type="domain" description="HTH marR-type" evidence="1">
    <location>
        <begin position="15"/>
        <end position="147"/>
    </location>
</feature>
<dbReference type="InterPro" id="IPR036388">
    <property type="entry name" value="WH-like_DNA-bd_sf"/>
</dbReference>
<reference evidence="2" key="1">
    <citation type="submission" date="2020-10" db="EMBL/GenBank/DDBJ databases">
        <title>Diversity and distribution of actinomycetes associated with coral in the coast of Hainan.</title>
        <authorList>
            <person name="Li F."/>
        </authorList>
    </citation>
    <scope>NUCLEOTIDE SEQUENCE</scope>
    <source>
        <strain evidence="2">HNM0983</strain>
    </source>
</reference>
<evidence type="ECO:0000313" key="3">
    <source>
        <dbReference type="Proteomes" id="UP000598360"/>
    </source>
</evidence>
<dbReference type="PANTHER" id="PTHR33164">
    <property type="entry name" value="TRANSCRIPTIONAL REGULATOR, MARR FAMILY"/>
    <property type="match status" value="1"/>
</dbReference>
<dbReference type="InterPro" id="IPR000835">
    <property type="entry name" value="HTH_MarR-typ"/>
</dbReference>
<dbReference type="PRINTS" id="PR00598">
    <property type="entry name" value="HTHMARR"/>
</dbReference>
<dbReference type="RefSeq" id="WP_193929807.1">
    <property type="nucleotide sequence ID" value="NZ_JADEYC010000039.1"/>
</dbReference>
<dbReference type="GO" id="GO:0003700">
    <property type="term" value="F:DNA-binding transcription factor activity"/>
    <property type="evidence" value="ECO:0007669"/>
    <property type="project" value="InterPro"/>
</dbReference>
<dbReference type="GO" id="GO:0006950">
    <property type="term" value="P:response to stress"/>
    <property type="evidence" value="ECO:0007669"/>
    <property type="project" value="TreeGrafter"/>
</dbReference>
<gene>
    <name evidence="2" type="ORF">IQ251_17670</name>
</gene>
<dbReference type="EMBL" id="JADEYC010000039">
    <property type="protein sequence ID" value="MBE9376281.1"/>
    <property type="molecule type" value="Genomic_DNA"/>
</dbReference>
<dbReference type="InterPro" id="IPR036390">
    <property type="entry name" value="WH_DNA-bd_sf"/>
</dbReference>
<name>A0A929FYX7_9PSEU</name>
<accession>A0A929FYX7</accession>
<keyword evidence="3" id="KW-1185">Reference proteome</keyword>
<dbReference type="Proteomes" id="UP000598360">
    <property type="component" value="Unassembled WGS sequence"/>
</dbReference>
<dbReference type="Gene3D" id="1.10.10.10">
    <property type="entry name" value="Winged helix-like DNA-binding domain superfamily/Winged helix DNA-binding domain"/>
    <property type="match status" value="1"/>
</dbReference>
<dbReference type="Pfam" id="PF12802">
    <property type="entry name" value="MarR_2"/>
    <property type="match status" value="1"/>
</dbReference>
<sequence>MTEPRWLDEEQQAAWRKLAALLTVIPASLDAQLQRDADLTHFGYWVLAMLSESPDRRLRMSDLAGRANASPSRVSHVVSRLEREGWVRRHRAAGDARGSVAQLTDAGFGKLTASAPGHVEQVRSLIFDGLTRDQVRQLDELSAAILQHLDPDRRLCTGPGTPPMPESGS</sequence>
<protein>
    <submittedName>
        <fullName evidence="2">Winged helix-turn-helix transcriptional regulator</fullName>
    </submittedName>
</protein>
<dbReference type="PANTHER" id="PTHR33164:SF99">
    <property type="entry name" value="MARR FAMILY REGULATORY PROTEIN"/>
    <property type="match status" value="1"/>
</dbReference>
<proteinExistence type="predicted"/>
<organism evidence="2 3">
    <name type="scientific">Saccharopolyspora montiporae</name>
    <dbReference type="NCBI Taxonomy" id="2781240"/>
    <lineage>
        <taxon>Bacteria</taxon>
        <taxon>Bacillati</taxon>
        <taxon>Actinomycetota</taxon>
        <taxon>Actinomycetes</taxon>
        <taxon>Pseudonocardiales</taxon>
        <taxon>Pseudonocardiaceae</taxon>
        <taxon>Saccharopolyspora</taxon>
    </lineage>
</organism>
<dbReference type="SMART" id="SM00347">
    <property type="entry name" value="HTH_MARR"/>
    <property type="match status" value="1"/>
</dbReference>
<dbReference type="SUPFAM" id="SSF46785">
    <property type="entry name" value="Winged helix' DNA-binding domain"/>
    <property type="match status" value="1"/>
</dbReference>
<evidence type="ECO:0000259" key="1">
    <source>
        <dbReference type="PROSITE" id="PS50995"/>
    </source>
</evidence>
<dbReference type="PROSITE" id="PS50995">
    <property type="entry name" value="HTH_MARR_2"/>
    <property type="match status" value="1"/>
</dbReference>
<dbReference type="InterPro" id="IPR039422">
    <property type="entry name" value="MarR/SlyA-like"/>
</dbReference>
<dbReference type="AlphaFoldDB" id="A0A929FYX7"/>